<gene>
    <name evidence="2" type="ORF">CesoFtcFv8_003294</name>
</gene>
<keyword evidence="3" id="KW-1185">Reference proteome</keyword>
<evidence type="ECO:0000256" key="1">
    <source>
        <dbReference type="SAM" id="MobiDB-lite"/>
    </source>
</evidence>
<feature type="region of interest" description="Disordered" evidence="1">
    <location>
        <begin position="70"/>
        <end position="89"/>
    </location>
</feature>
<feature type="compositionally biased region" description="Low complexity" evidence="1">
    <location>
        <begin position="77"/>
        <end position="87"/>
    </location>
</feature>
<protein>
    <submittedName>
        <fullName evidence="2">Uncharacterized protein</fullName>
    </submittedName>
</protein>
<reference evidence="2 3" key="1">
    <citation type="journal article" date="2023" name="Mol. Biol. Evol.">
        <title>Genomics of Secondarily Temperate Adaptation in the Only Non-Antarctic Icefish.</title>
        <authorList>
            <person name="Rivera-Colon A.G."/>
            <person name="Rayamajhi N."/>
            <person name="Minhas B.F."/>
            <person name="Madrigal G."/>
            <person name="Bilyk K.T."/>
            <person name="Yoon V."/>
            <person name="Hune M."/>
            <person name="Gregory S."/>
            <person name="Cheng C.H.C."/>
            <person name="Catchen J.M."/>
        </authorList>
    </citation>
    <scope>NUCLEOTIDE SEQUENCE [LARGE SCALE GENOMIC DNA]</scope>
    <source>
        <strain evidence="2">JC2023a</strain>
    </source>
</reference>
<evidence type="ECO:0000313" key="3">
    <source>
        <dbReference type="Proteomes" id="UP001335648"/>
    </source>
</evidence>
<dbReference type="AlphaFoldDB" id="A0AAN8CY21"/>
<accession>A0AAN8CY21</accession>
<evidence type="ECO:0000313" key="2">
    <source>
        <dbReference type="EMBL" id="KAK5909358.1"/>
    </source>
</evidence>
<feature type="region of interest" description="Disordered" evidence="1">
    <location>
        <begin position="367"/>
        <end position="407"/>
    </location>
</feature>
<feature type="compositionally biased region" description="Basic and acidic residues" evidence="1">
    <location>
        <begin position="310"/>
        <end position="328"/>
    </location>
</feature>
<sequence length="407" mass="47179">MAEEGSKDEERALLVAQINSLDEQQQRYLECDVLDKHNEDMTSLCDALRVNQSQSCHRLRRFNLIKEKKEDELENEQQTQQQAAGQQSMAMELQHSKHMQKLKDQRDRLHSVKRVTGAVAWCVVRSNTEPEAHCRKPPLLVYNPLFPSAETLVRLNELELLKEKVLSEKLKHQAAIHCLNDSLDETDECGNKQRQDSLERRIMEKTSWILRGDRARYSKQLESLEFLILEESSLLKEKADLEGRFSDLHLLRSQLKKDHEIALKSLINSKEEKTQVSNVLMKMQMKQKKAITTEHKQNKALRKRAPMKFPSKDGSDPTREQLQKERSRIGKLETIMQDGDIFVNQIMTGSEKSGWKTQWLLETLNSLCPPTLGERPRLQRPAQKEPRKAKREDHIQSHLAGAEPEAD</sequence>
<name>A0AAN8CY21_9TELE</name>
<comment type="caution">
    <text evidence="2">The sequence shown here is derived from an EMBL/GenBank/DDBJ whole genome shotgun (WGS) entry which is preliminary data.</text>
</comment>
<feature type="region of interest" description="Disordered" evidence="1">
    <location>
        <begin position="291"/>
        <end position="328"/>
    </location>
</feature>
<dbReference type="Proteomes" id="UP001335648">
    <property type="component" value="Unassembled WGS sequence"/>
</dbReference>
<organism evidence="2 3">
    <name type="scientific">Champsocephalus esox</name>
    <name type="common">pike icefish</name>
    <dbReference type="NCBI Taxonomy" id="159716"/>
    <lineage>
        <taxon>Eukaryota</taxon>
        <taxon>Metazoa</taxon>
        <taxon>Chordata</taxon>
        <taxon>Craniata</taxon>
        <taxon>Vertebrata</taxon>
        <taxon>Euteleostomi</taxon>
        <taxon>Actinopterygii</taxon>
        <taxon>Neopterygii</taxon>
        <taxon>Teleostei</taxon>
        <taxon>Neoteleostei</taxon>
        <taxon>Acanthomorphata</taxon>
        <taxon>Eupercaria</taxon>
        <taxon>Perciformes</taxon>
        <taxon>Notothenioidei</taxon>
        <taxon>Channichthyidae</taxon>
        <taxon>Champsocephalus</taxon>
    </lineage>
</organism>
<dbReference type="EMBL" id="JAULUE010002048">
    <property type="protein sequence ID" value="KAK5909358.1"/>
    <property type="molecule type" value="Genomic_DNA"/>
</dbReference>
<proteinExistence type="predicted"/>
<feature type="compositionally biased region" description="Basic and acidic residues" evidence="1">
    <location>
        <begin position="374"/>
        <end position="396"/>
    </location>
</feature>